<reference evidence="6 7" key="1">
    <citation type="submission" date="2012-05" db="EMBL/GenBank/DDBJ databases">
        <title>The Genome Sequence of Sutterella wadsworthensis 2_1_59BFAA.</title>
        <authorList>
            <consortium name="The Broad Institute Genome Sequencing Platform"/>
            <person name="Earl A."/>
            <person name="Ward D."/>
            <person name="Feldgarden M."/>
            <person name="Gevers D."/>
            <person name="Daigneault M."/>
            <person name="Strauss J."/>
            <person name="Allen-Vercoe E."/>
            <person name="Walker B."/>
            <person name="Young S.K."/>
            <person name="Zeng Q."/>
            <person name="Gargeya S."/>
            <person name="Fitzgerald M."/>
            <person name="Haas B."/>
            <person name="Abouelleil A."/>
            <person name="Alvarado L."/>
            <person name="Arachchi H.M."/>
            <person name="Berlin A.M."/>
            <person name="Chapman S.B."/>
            <person name="Goldberg J."/>
            <person name="Griggs A."/>
            <person name="Gujja S."/>
            <person name="Hansen M."/>
            <person name="Howarth C."/>
            <person name="Imamovic A."/>
            <person name="Larimer J."/>
            <person name="McCowen C."/>
            <person name="Montmayeur A."/>
            <person name="Murphy C."/>
            <person name="Neiman D."/>
            <person name="Pearson M."/>
            <person name="Priest M."/>
            <person name="Roberts A."/>
            <person name="Saif S."/>
            <person name="Shea T."/>
            <person name="Sisk P."/>
            <person name="Sykes S."/>
            <person name="Wortman J."/>
            <person name="Nusbaum C."/>
            <person name="Birren B."/>
        </authorList>
    </citation>
    <scope>NUCLEOTIDE SEQUENCE [LARGE SCALE GENOMIC DNA]</scope>
    <source>
        <strain evidence="6 7">2_1_59BFAA</strain>
    </source>
</reference>
<dbReference type="HOGENOM" id="CLU_071689_0_0_4"/>
<organism evidence="6 7">
    <name type="scientific">Sutterella wadsworthensis 2_1_59BFAA</name>
    <dbReference type="NCBI Taxonomy" id="742823"/>
    <lineage>
        <taxon>Bacteria</taxon>
        <taxon>Pseudomonadati</taxon>
        <taxon>Pseudomonadota</taxon>
        <taxon>Betaproteobacteria</taxon>
        <taxon>Burkholderiales</taxon>
        <taxon>Sutterellaceae</taxon>
        <taxon>Sutterella</taxon>
    </lineage>
</organism>
<keyword evidence="5" id="KW-0732">Signal</keyword>
<dbReference type="PANTHER" id="PTHR20842:SF0">
    <property type="entry name" value="ALPHA-ASPARTYL DIPEPTIDASE"/>
    <property type="match status" value="1"/>
</dbReference>
<dbReference type="Proteomes" id="UP000005835">
    <property type="component" value="Unassembled WGS sequence"/>
</dbReference>
<evidence type="ECO:0000313" key="6">
    <source>
        <dbReference type="EMBL" id="EKB31252.1"/>
    </source>
</evidence>
<dbReference type="CDD" id="cd03146">
    <property type="entry name" value="GAT1_Peptidase_E"/>
    <property type="match status" value="1"/>
</dbReference>
<dbReference type="eggNOG" id="COG3340">
    <property type="taxonomic scope" value="Bacteria"/>
</dbReference>
<dbReference type="EMBL" id="ADMG01000029">
    <property type="protein sequence ID" value="EKB31252.1"/>
    <property type="molecule type" value="Genomic_DNA"/>
</dbReference>
<dbReference type="STRING" id="742823.HMPREF9465_01077"/>
<evidence type="ECO:0000256" key="2">
    <source>
        <dbReference type="ARBA" id="ARBA00022670"/>
    </source>
</evidence>
<sequence>MSLSRRSLMQTAVLGSVAALAGAAGSAQAKIKKPLPAQKVSEKRRVLIQSSSHYHTSGYLDFAGEQYEQLYGSTKYEILFIPYAKVAGTYDGYEKQVQDAFKPFGHKIVSIHRFKDPQKAVREASAIAVGGGNTWALVTRMYEAGIIDLIRDRVNGGIPYCGWSAGGNVACPTLRTTNDMPIAEPPSFNTFGFIPFQTNPHFISAAGTSGLNNETREDRLEEFLWYNKDEEVIGLPEGTALFVTGEHDCEVIGPKDAEALYWFRQAEMGMRLERIALGTKFDLRKIVPGGKL</sequence>
<evidence type="ECO:0000313" key="7">
    <source>
        <dbReference type="Proteomes" id="UP000005835"/>
    </source>
</evidence>
<feature type="chain" id="PRO_5003846563" description="Dipeptidase E" evidence="5">
    <location>
        <begin position="30"/>
        <end position="292"/>
    </location>
</feature>
<feature type="signal peptide" evidence="5">
    <location>
        <begin position="1"/>
        <end position="29"/>
    </location>
</feature>
<dbReference type="SUPFAM" id="SSF52317">
    <property type="entry name" value="Class I glutamine amidotransferase-like"/>
    <property type="match status" value="1"/>
</dbReference>
<dbReference type="PROSITE" id="PS51318">
    <property type="entry name" value="TAT"/>
    <property type="match status" value="1"/>
</dbReference>
<evidence type="ECO:0000256" key="1">
    <source>
        <dbReference type="ARBA" id="ARBA00006534"/>
    </source>
</evidence>
<keyword evidence="2" id="KW-0645">Protease</keyword>
<dbReference type="PATRIC" id="fig|742823.3.peg.1066"/>
<dbReference type="Pfam" id="PF03575">
    <property type="entry name" value="Peptidase_S51"/>
    <property type="match status" value="1"/>
</dbReference>
<proteinExistence type="inferred from homology"/>
<comment type="similarity">
    <text evidence="1">Belongs to the peptidase S51 family.</text>
</comment>
<evidence type="ECO:0000256" key="5">
    <source>
        <dbReference type="SAM" id="SignalP"/>
    </source>
</evidence>
<dbReference type="InterPro" id="IPR006311">
    <property type="entry name" value="TAT_signal"/>
</dbReference>
<name>K1JUC2_9BURK</name>
<dbReference type="GO" id="GO:0008236">
    <property type="term" value="F:serine-type peptidase activity"/>
    <property type="evidence" value="ECO:0007669"/>
    <property type="project" value="UniProtKB-KW"/>
</dbReference>
<dbReference type="Gene3D" id="3.40.50.880">
    <property type="match status" value="1"/>
</dbReference>
<evidence type="ECO:0000256" key="3">
    <source>
        <dbReference type="ARBA" id="ARBA00022801"/>
    </source>
</evidence>
<dbReference type="AlphaFoldDB" id="K1JUC2"/>
<evidence type="ECO:0000256" key="4">
    <source>
        <dbReference type="ARBA" id="ARBA00022825"/>
    </source>
</evidence>
<dbReference type="GO" id="GO:0006508">
    <property type="term" value="P:proteolysis"/>
    <property type="evidence" value="ECO:0007669"/>
    <property type="project" value="UniProtKB-KW"/>
</dbReference>
<dbReference type="PANTHER" id="PTHR20842">
    <property type="entry name" value="PROTEASE S51 ALPHA-ASPARTYL DIPEPTIDASE"/>
    <property type="match status" value="1"/>
</dbReference>
<gene>
    <name evidence="6" type="ORF">HMPREF9465_01077</name>
</gene>
<dbReference type="RefSeq" id="WP_005434865.1">
    <property type="nucleotide sequence ID" value="NZ_JH815515.1"/>
</dbReference>
<accession>K1JUC2</accession>
<dbReference type="InterPro" id="IPR029062">
    <property type="entry name" value="Class_I_gatase-like"/>
</dbReference>
<dbReference type="InterPro" id="IPR005320">
    <property type="entry name" value="Peptidase_S51"/>
</dbReference>
<keyword evidence="7" id="KW-1185">Reference proteome</keyword>
<comment type="caution">
    <text evidence="6">The sequence shown here is derived from an EMBL/GenBank/DDBJ whole genome shotgun (WGS) entry which is preliminary data.</text>
</comment>
<keyword evidence="3" id="KW-0378">Hydrolase</keyword>
<keyword evidence="4" id="KW-0720">Serine protease</keyword>
<dbReference type="NCBIfam" id="NF003642">
    <property type="entry name" value="PRK05282.1"/>
    <property type="match status" value="1"/>
</dbReference>
<dbReference type="OrthoDB" id="3373764at2"/>
<evidence type="ECO:0008006" key="8">
    <source>
        <dbReference type="Google" id="ProtNLM"/>
    </source>
</evidence>
<protein>
    <recommendedName>
        <fullName evidence="8">Dipeptidase E</fullName>
    </recommendedName>
</protein>